<evidence type="ECO:0000256" key="6">
    <source>
        <dbReference type="ARBA" id="ARBA00023288"/>
    </source>
</evidence>
<dbReference type="Gene3D" id="3.40.190.10">
    <property type="entry name" value="Periplasmic binding protein-like II"/>
    <property type="match status" value="2"/>
</dbReference>
<dbReference type="PIRSF" id="PIRSF002854">
    <property type="entry name" value="MetQ"/>
    <property type="match status" value="1"/>
</dbReference>
<comment type="subcellular location">
    <subcellularLocation>
        <location evidence="1">Membrane</location>
        <topology evidence="1">Lipid-anchor</topology>
    </subcellularLocation>
</comment>
<dbReference type="SUPFAM" id="SSF53850">
    <property type="entry name" value="Periplasmic binding protein-like II"/>
    <property type="match status" value="1"/>
</dbReference>
<dbReference type="RefSeq" id="WP_098691089.1">
    <property type="nucleotide sequence ID" value="NZ_JANDKO010000004.1"/>
</dbReference>
<dbReference type="PANTHER" id="PTHR30429">
    <property type="entry name" value="D-METHIONINE-BINDING LIPOPROTEIN METQ"/>
    <property type="match status" value="1"/>
</dbReference>
<gene>
    <name evidence="8" type="ORF">B1B09_10540</name>
</gene>
<evidence type="ECO:0000256" key="5">
    <source>
        <dbReference type="ARBA" id="ARBA00023139"/>
    </source>
</evidence>
<dbReference type="Pfam" id="PF03180">
    <property type="entry name" value="Lipoprotein_9"/>
    <property type="match status" value="1"/>
</dbReference>
<keyword evidence="6" id="KW-0449">Lipoprotein</keyword>
<dbReference type="AlphaFoldDB" id="A0AA44THC9"/>
<dbReference type="GO" id="GO:0016020">
    <property type="term" value="C:membrane"/>
    <property type="evidence" value="ECO:0007669"/>
    <property type="project" value="UniProtKB-SubCell"/>
</dbReference>
<feature type="transmembrane region" description="Helical" evidence="7">
    <location>
        <begin position="24"/>
        <end position="44"/>
    </location>
</feature>
<proteinExistence type="inferred from homology"/>
<sequence length="320" mass="33745">MSTPISSASTPEALPEKPGGRHTGLIIAAIIIVLAIIASIIFAVTKNTGQDSAADGKTTVKIGTTEAANDYWSVIKKKAAAESINIEVVSFNDYTQPNVALSQGQIDLNAFQHLLFLADYDVKNNDNITALAATYIVPLNIYSKKYQRLSQLPAGATIAIPNDATNQGRALLVLQEAGLLKLRGNGSALSTPADVITNQSKVKVKAIDAAQTAASLEGVDGAVVNNNFATDAGLDRNKVLYQDDAAGKSADPYLNIIAVKDADKDNPTYKKVAKLWSDPDVKNAIVKQSGGTAKIVSNHSKADLDKILSGLTTDIKKSNS</sequence>
<evidence type="ECO:0000256" key="7">
    <source>
        <dbReference type="SAM" id="Phobius"/>
    </source>
</evidence>
<dbReference type="EMBL" id="MVCE01000005">
    <property type="protein sequence ID" value="PGF32536.1"/>
    <property type="molecule type" value="Genomic_DNA"/>
</dbReference>
<evidence type="ECO:0000256" key="3">
    <source>
        <dbReference type="ARBA" id="ARBA00022729"/>
    </source>
</evidence>
<evidence type="ECO:0000256" key="2">
    <source>
        <dbReference type="ARBA" id="ARBA00008973"/>
    </source>
</evidence>
<dbReference type="InterPro" id="IPR004872">
    <property type="entry name" value="Lipoprotein_NlpA"/>
</dbReference>
<protein>
    <submittedName>
        <fullName evidence="8">Methionine ABC transporter substrate-binding protein</fullName>
    </submittedName>
</protein>
<evidence type="ECO:0000313" key="8">
    <source>
        <dbReference type="EMBL" id="PGF32536.1"/>
    </source>
</evidence>
<keyword evidence="3" id="KW-0732">Signal</keyword>
<evidence type="ECO:0000256" key="4">
    <source>
        <dbReference type="ARBA" id="ARBA00023136"/>
    </source>
</evidence>
<organism evidence="8 9">
    <name type="scientific">Cutibacterium acnes</name>
    <name type="common">Propionibacterium acnes</name>
    <dbReference type="NCBI Taxonomy" id="1747"/>
    <lineage>
        <taxon>Bacteria</taxon>
        <taxon>Bacillati</taxon>
        <taxon>Actinomycetota</taxon>
        <taxon>Actinomycetes</taxon>
        <taxon>Propionibacteriales</taxon>
        <taxon>Propionibacteriaceae</taxon>
        <taxon>Cutibacterium</taxon>
    </lineage>
</organism>
<evidence type="ECO:0000256" key="1">
    <source>
        <dbReference type="ARBA" id="ARBA00004635"/>
    </source>
</evidence>
<evidence type="ECO:0000313" key="9">
    <source>
        <dbReference type="Proteomes" id="UP000226191"/>
    </source>
</evidence>
<comment type="similarity">
    <text evidence="2">Belongs to the NlpA lipoprotein family.</text>
</comment>
<accession>A0AA44THC9</accession>
<name>A0AA44THC9_CUTAC</name>
<reference evidence="8 9" key="1">
    <citation type="submission" date="2017-02" db="EMBL/GenBank/DDBJ databases">
        <title>Prevalence of linear plasmids in Cutibacterium acnes isolates obtained from cancerous prostatic tissue.</title>
        <authorList>
            <person name="Davidsson S."/>
            <person name="Bruggemann H."/>
        </authorList>
    </citation>
    <scope>NUCLEOTIDE SEQUENCE [LARGE SCALE GENOMIC DNA]</scope>
    <source>
        <strain evidence="8 9">11-78</strain>
    </source>
</reference>
<comment type="caution">
    <text evidence="8">The sequence shown here is derived from an EMBL/GenBank/DDBJ whole genome shotgun (WGS) entry which is preliminary data.</text>
</comment>
<keyword evidence="4 7" id="KW-0472">Membrane</keyword>
<keyword evidence="5" id="KW-0564">Palmitate</keyword>
<dbReference type="PANTHER" id="PTHR30429:SF3">
    <property type="entry name" value="LIPOPROTEIN"/>
    <property type="match status" value="1"/>
</dbReference>
<dbReference type="Proteomes" id="UP000226191">
    <property type="component" value="Unassembled WGS sequence"/>
</dbReference>
<keyword evidence="7" id="KW-1133">Transmembrane helix</keyword>
<keyword evidence="7" id="KW-0812">Transmembrane</keyword>